<dbReference type="InterPro" id="IPR029030">
    <property type="entry name" value="Caspase-like_dom_sf"/>
</dbReference>
<dbReference type="InterPro" id="IPR001309">
    <property type="entry name" value="Pept_C14_p20"/>
</dbReference>
<reference evidence="2" key="1">
    <citation type="journal article" date="2021" name="Microb. Physiol.">
        <title>Proteogenomic Insights into the Physiology of Marine, Sulfate-Reducing, Filamentous Desulfonema limicola and Desulfonema magnum.</title>
        <authorList>
            <person name="Schnaars V."/>
            <person name="Wohlbrand L."/>
            <person name="Scheve S."/>
            <person name="Hinrichs C."/>
            <person name="Reinhardt R."/>
            <person name="Rabus R."/>
        </authorList>
    </citation>
    <scope>NUCLEOTIDE SEQUENCE</scope>
    <source>
        <strain evidence="2">4be13</strain>
    </source>
</reference>
<gene>
    <name evidence="2" type="ORF">dnm_018650</name>
</gene>
<sequence>MSEILEKLGFEMIKKENLNWQEMNAAIVAFGEKLLRGRGVGLFYYAGHGVQLDGKNYLIPVESNIRHENEVKYKAVDAGIILAEMENSRTRLNIVILDACRDNPFARSFRSSAGQGLAYMDAPTGIIIAYATAPGKTASDGPGKNGIYTSELIRQIQTPELRLVDMFNRVRKAVRTRTNGRQIPWESTSLEGAFYFKLPQKDIASSDGSAHRNAVIPQSQNARHGLSAEISPGQTMEMKPEAGEVWKDPVTGMAFVWVPEGCYQMGCGSWAGQCDKDEEPVHNVCVNGFWMGKYEVTQAQWEQMMKNNPSSFKKGDNYPVEQVSWNDVKDFIQKLNTENSGQYKFRLPTEAEWEYACRGLGKHEKYCGGDDLSKLGWYDNNSGGEPHLAETKAANNSGLYHMSGNVWEWCEDWYESYSSDSVRNPGGPSAGSTRVIRGGIWFDDEDYCRSVNRHYGAPDYRNDDIGFRLLRTP</sequence>
<evidence type="ECO:0000313" key="3">
    <source>
        <dbReference type="Proteomes" id="UP000663722"/>
    </source>
</evidence>
<evidence type="ECO:0000259" key="1">
    <source>
        <dbReference type="PROSITE" id="PS50208"/>
    </source>
</evidence>
<dbReference type="Gene3D" id="3.40.50.1460">
    <property type="match status" value="1"/>
</dbReference>
<dbReference type="Pfam" id="PF03781">
    <property type="entry name" value="FGE-sulfatase"/>
    <property type="match status" value="1"/>
</dbReference>
<dbReference type="RefSeq" id="WP_207681739.1">
    <property type="nucleotide sequence ID" value="NZ_CP061800.1"/>
</dbReference>
<dbReference type="InterPro" id="IPR011600">
    <property type="entry name" value="Pept_C14_caspase"/>
</dbReference>
<name>A0A975BIB9_9BACT</name>
<feature type="domain" description="Caspase family p20" evidence="1">
    <location>
        <begin position="1"/>
        <end position="104"/>
    </location>
</feature>
<proteinExistence type="predicted"/>
<dbReference type="InterPro" id="IPR052039">
    <property type="entry name" value="Caspase-related_regulators"/>
</dbReference>
<dbReference type="GO" id="GO:0006508">
    <property type="term" value="P:proteolysis"/>
    <property type="evidence" value="ECO:0007669"/>
    <property type="project" value="InterPro"/>
</dbReference>
<dbReference type="SUPFAM" id="SSF56436">
    <property type="entry name" value="C-type lectin-like"/>
    <property type="match status" value="1"/>
</dbReference>
<dbReference type="InterPro" id="IPR042095">
    <property type="entry name" value="SUMF_sf"/>
</dbReference>
<dbReference type="SUPFAM" id="SSF52129">
    <property type="entry name" value="Caspase-like"/>
    <property type="match status" value="1"/>
</dbReference>
<protein>
    <submittedName>
        <fullName evidence="2">Caspase and sulfatase-modifying factor enzyme domain-containing protein</fullName>
    </submittedName>
</protein>
<organism evidence="2 3">
    <name type="scientific">Desulfonema magnum</name>
    <dbReference type="NCBI Taxonomy" id="45655"/>
    <lineage>
        <taxon>Bacteria</taxon>
        <taxon>Pseudomonadati</taxon>
        <taxon>Thermodesulfobacteriota</taxon>
        <taxon>Desulfobacteria</taxon>
        <taxon>Desulfobacterales</taxon>
        <taxon>Desulfococcaceae</taxon>
        <taxon>Desulfonema</taxon>
    </lineage>
</organism>
<dbReference type="AlphaFoldDB" id="A0A975BIB9"/>
<accession>A0A975BIB9</accession>
<dbReference type="InterPro" id="IPR005532">
    <property type="entry name" value="SUMF_dom"/>
</dbReference>
<dbReference type="Proteomes" id="UP000663722">
    <property type="component" value="Chromosome"/>
</dbReference>
<dbReference type="InterPro" id="IPR016187">
    <property type="entry name" value="CTDL_fold"/>
</dbReference>
<dbReference type="Pfam" id="PF00656">
    <property type="entry name" value="Peptidase_C14"/>
    <property type="match status" value="1"/>
</dbReference>
<dbReference type="Gene3D" id="3.90.1580.10">
    <property type="entry name" value="paralog of FGE (formylglycine-generating enzyme)"/>
    <property type="match status" value="1"/>
</dbReference>
<dbReference type="PANTHER" id="PTHR22576:SF37">
    <property type="entry name" value="MUCOSA-ASSOCIATED LYMPHOID TISSUE LYMPHOMA TRANSLOCATION PROTEIN 1"/>
    <property type="match status" value="1"/>
</dbReference>
<dbReference type="GO" id="GO:0004197">
    <property type="term" value="F:cysteine-type endopeptidase activity"/>
    <property type="evidence" value="ECO:0007669"/>
    <property type="project" value="InterPro"/>
</dbReference>
<dbReference type="EMBL" id="CP061800">
    <property type="protein sequence ID" value="QTA85850.1"/>
    <property type="molecule type" value="Genomic_DNA"/>
</dbReference>
<evidence type="ECO:0000313" key="2">
    <source>
        <dbReference type="EMBL" id="QTA85850.1"/>
    </source>
</evidence>
<dbReference type="PANTHER" id="PTHR22576">
    <property type="entry name" value="MUCOSA ASSOCIATED LYMPHOID TISSUE LYMPHOMA TRANSLOCATION PROTEIN 1/PARACASPASE"/>
    <property type="match status" value="1"/>
</dbReference>
<keyword evidence="3" id="KW-1185">Reference proteome</keyword>
<dbReference type="KEGG" id="dmm:dnm_018650"/>
<dbReference type="PROSITE" id="PS50208">
    <property type="entry name" value="CASPASE_P20"/>
    <property type="match status" value="1"/>
</dbReference>